<dbReference type="RefSeq" id="WP_112058203.1">
    <property type="nucleotide sequence ID" value="NZ_UAWL01000006.1"/>
</dbReference>
<accession>A0A2X3B6U4</accession>
<dbReference type="AlphaFoldDB" id="A0A2X3B6U4"/>
<keyword evidence="1" id="KW-0472">Membrane</keyword>
<dbReference type="EMBL" id="UAWL01000006">
    <property type="protein sequence ID" value="SQB97427.1"/>
    <property type="molecule type" value="Genomic_DNA"/>
</dbReference>
<proteinExistence type="predicted"/>
<reference evidence="2 3" key="1">
    <citation type="submission" date="2018-06" db="EMBL/GenBank/DDBJ databases">
        <authorList>
            <consortium name="Pathogen Informatics"/>
            <person name="Doyle S."/>
        </authorList>
    </citation>
    <scope>NUCLEOTIDE SEQUENCE [LARGE SCALE GENOMIC DNA]</scope>
    <source>
        <strain evidence="2 3">NCTC13102</strain>
    </source>
</reference>
<organism evidence="2 3">
    <name type="scientific">Helicobacter fennelliae</name>
    <dbReference type="NCBI Taxonomy" id="215"/>
    <lineage>
        <taxon>Bacteria</taxon>
        <taxon>Pseudomonadati</taxon>
        <taxon>Campylobacterota</taxon>
        <taxon>Epsilonproteobacteria</taxon>
        <taxon>Campylobacterales</taxon>
        <taxon>Helicobacteraceae</taxon>
        <taxon>Helicobacter</taxon>
    </lineage>
</organism>
<evidence type="ECO:0000313" key="3">
    <source>
        <dbReference type="Proteomes" id="UP000250166"/>
    </source>
</evidence>
<protein>
    <submittedName>
        <fullName evidence="2">Uncharacterized protein</fullName>
    </submittedName>
</protein>
<keyword evidence="1" id="KW-1133">Transmembrane helix</keyword>
<gene>
    <name evidence="2" type="ORF">NCTC13102_00158</name>
</gene>
<sequence>MLSSNPVVKNKRKHNNLTQKIVSIFSAPPPQKNRYNTSYLIAFLACIYLFLFFLNAIFPTQSDDIGIDSIDI</sequence>
<keyword evidence="1" id="KW-0812">Transmembrane</keyword>
<evidence type="ECO:0000313" key="2">
    <source>
        <dbReference type="EMBL" id="SQB97427.1"/>
    </source>
</evidence>
<evidence type="ECO:0000256" key="1">
    <source>
        <dbReference type="SAM" id="Phobius"/>
    </source>
</evidence>
<feature type="transmembrane region" description="Helical" evidence="1">
    <location>
        <begin position="39"/>
        <end position="58"/>
    </location>
</feature>
<dbReference type="Proteomes" id="UP000250166">
    <property type="component" value="Unassembled WGS sequence"/>
</dbReference>
<name>A0A2X3B6U4_9HELI</name>